<keyword evidence="2" id="KW-1185">Reference proteome</keyword>
<proteinExistence type="predicted"/>
<dbReference type="InterPro" id="IPR013078">
    <property type="entry name" value="His_Pase_superF_clade-1"/>
</dbReference>
<evidence type="ECO:0000313" key="2">
    <source>
        <dbReference type="Proteomes" id="UP001314241"/>
    </source>
</evidence>
<name>A0ABM9N4I9_9LACO</name>
<reference evidence="1 2" key="1">
    <citation type="submission" date="2024-01" db="EMBL/GenBank/DDBJ databases">
        <authorList>
            <person name="Botero Cardona J."/>
        </authorList>
    </citation>
    <scope>NUCLEOTIDE SEQUENCE [LARGE SCALE GENOMIC DNA]</scope>
    <source>
        <strain evidence="1 2">LMG 33000</strain>
    </source>
</reference>
<dbReference type="EMBL" id="CAWVOH010000001">
    <property type="protein sequence ID" value="CAK8054083.1"/>
    <property type="molecule type" value="Genomic_DNA"/>
</dbReference>
<dbReference type="Proteomes" id="UP001314241">
    <property type="component" value="Unassembled WGS sequence"/>
</dbReference>
<dbReference type="PANTHER" id="PTHR48100:SF1">
    <property type="entry name" value="HISTIDINE PHOSPHATASE FAMILY PROTEIN-RELATED"/>
    <property type="match status" value="1"/>
</dbReference>
<dbReference type="InterPro" id="IPR050275">
    <property type="entry name" value="PGM_Phosphatase"/>
</dbReference>
<dbReference type="Gene3D" id="3.40.50.1240">
    <property type="entry name" value="Phosphoglycerate mutase-like"/>
    <property type="match status" value="1"/>
</dbReference>
<dbReference type="SMART" id="SM00855">
    <property type="entry name" value="PGAM"/>
    <property type="match status" value="1"/>
</dbReference>
<dbReference type="PANTHER" id="PTHR48100">
    <property type="entry name" value="BROAD-SPECIFICITY PHOSPHATASE YOR283W-RELATED"/>
    <property type="match status" value="1"/>
</dbReference>
<evidence type="ECO:0000313" key="1">
    <source>
        <dbReference type="EMBL" id="CAK8054083.1"/>
    </source>
</evidence>
<accession>A0ABM9N4I9</accession>
<dbReference type="RefSeq" id="WP_349641625.1">
    <property type="nucleotide sequence ID" value="NZ_CAWVOH010000001.1"/>
</dbReference>
<comment type="caution">
    <text evidence="1">The sequence shown here is derived from an EMBL/GenBank/DDBJ whole genome shotgun (WGS) entry which is preliminary data.</text>
</comment>
<sequence length="217" mass="24701">MTTFYFVRHGQTEWNLERRFQGGFGDSPLLPASYDDMHSVAKYLQDVNFDHFFASPLPRARRTAETIVNDLDQNKPFSLRSNLLEVGLGKWEGESIAQVEKDYPKEYDQYRNHLEDFEGEGFDGEGYTLAAARFQRFAKETSQAYPDGNILVVAHGLILAFGLNALLQTPRTEIRQRGGLSNTSTTILTTKDGQNYQVKDWNVTSYLNKKQDATTTI</sequence>
<dbReference type="SUPFAM" id="SSF53254">
    <property type="entry name" value="Phosphoglycerate mutase-like"/>
    <property type="match status" value="1"/>
</dbReference>
<gene>
    <name evidence="1" type="ORF">R54876_GBNLAHCA_00643</name>
</gene>
<protein>
    <submittedName>
        <fullName evidence="1">Broad specificity phosphatase PhoE (PhoE)</fullName>
    </submittedName>
</protein>
<dbReference type="Pfam" id="PF00300">
    <property type="entry name" value="His_Phos_1"/>
    <property type="match status" value="1"/>
</dbReference>
<dbReference type="InterPro" id="IPR029033">
    <property type="entry name" value="His_PPase_superfam"/>
</dbReference>
<dbReference type="CDD" id="cd07067">
    <property type="entry name" value="HP_PGM_like"/>
    <property type="match status" value="1"/>
</dbReference>
<organism evidence="1 2">
    <name type="scientific">Eupransor demetentiae</name>
    <dbReference type="NCBI Taxonomy" id="3109584"/>
    <lineage>
        <taxon>Bacteria</taxon>
        <taxon>Bacillati</taxon>
        <taxon>Bacillota</taxon>
        <taxon>Bacilli</taxon>
        <taxon>Lactobacillales</taxon>
        <taxon>Lactobacillaceae</taxon>
        <taxon>Eupransor</taxon>
    </lineage>
</organism>